<dbReference type="AlphaFoldDB" id="A0A919USW2"/>
<organism evidence="1 2">
    <name type="scientific">Acrocarpospora phusangensis</name>
    <dbReference type="NCBI Taxonomy" id="1070424"/>
    <lineage>
        <taxon>Bacteria</taxon>
        <taxon>Bacillati</taxon>
        <taxon>Actinomycetota</taxon>
        <taxon>Actinomycetes</taxon>
        <taxon>Streptosporangiales</taxon>
        <taxon>Streptosporangiaceae</taxon>
        <taxon>Acrocarpospora</taxon>
    </lineage>
</organism>
<proteinExistence type="predicted"/>
<accession>A0A919USW2</accession>
<protein>
    <submittedName>
        <fullName evidence="1">Uncharacterized protein</fullName>
    </submittedName>
</protein>
<keyword evidence="2" id="KW-1185">Reference proteome</keyword>
<evidence type="ECO:0000313" key="2">
    <source>
        <dbReference type="Proteomes" id="UP000640052"/>
    </source>
</evidence>
<dbReference type="Proteomes" id="UP000640052">
    <property type="component" value="Unassembled WGS sequence"/>
</dbReference>
<sequence>MSTPAVPPAVAAAVQAAVTAERAAIVAGIRHYFAPAEDALWDDVRILCDRITRGEYSPRP</sequence>
<gene>
    <name evidence="1" type="ORF">Aph01nite_73980</name>
</gene>
<comment type="caution">
    <text evidence="1">The sequence shown here is derived from an EMBL/GenBank/DDBJ whole genome shotgun (WGS) entry which is preliminary data.</text>
</comment>
<evidence type="ECO:0000313" key="1">
    <source>
        <dbReference type="EMBL" id="GIH29088.1"/>
    </source>
</evidence>
<name>A0A919USW2_9ACTN</name>
<reference evidence="1" key="1">
    <citation type="submission" date="2021-01" db="EMBL/GenBank/DDBJ databases">
        <title>Whole genome shotgun sequence of Acrocarpospora phusangensis NBRC 108782.</title>
        <authorList>
            <person name="Komaki H."/>
            <person name="Tamura T."/>
        </authorList>
    </citation>
    <scope>NUCLEOTIDE SEQUENCE</scope>
    <source>
        <strain evidence="1">NBRC 108782</strain>
    </source>
</reference>
<dbReference type="EMBL" id="BOOA01000108">
    <property type="protein sequence ID" value="GIH29088.1"/>
    <property type="molecule type" value="Genomic_DNA"/>
</dbReference>
<dbReference type="RefSeq" id="WP_204045705.1">
    <property type="nucleotide sequence ID" value="NZ_BOOA01000108.1"/>
</dbReference>